<dbReference type="InterPro" id="IPR025654">
    <property type="entry name" value="PEX2/10"/>
</dbReference>
<feature type="compositionally biased region" description="Polar residues" evidence="18">
    <location>
        <begin position="337"/>
        <end position="347"/>
    </location>
</feature>
<keyword evidence="10" id="KW-0862">Zinc</keyword>
<feature type="region of interest" description="Disordered" evidence="18">
    <location>
        <begin position="337"/>
        <end position="358"/>
    </location>
</feature>
<dbReference type="GO" id="GO:0008270">
    <property type="term" value="F:zinc ion binding"/>
    <property type="evidence" value="ECO:0007669"/>
    <property type="project" value="UniProtKB-KW"/>
</dbReference>
<evidence type="ECO:0000256" key="2">
    <source>
        <dbReference type="ARBA" id="ARBA00004906"/>
    </source>
</evidence>
<evidence type="ECO:0000313" key="21">
    <source>
        <dbReference type="Proteomes" id="UP000249464"/>
    </source>
</evidence>
<dbReference type="STRING" id="796604.A0A2X0NVQ4"/>
<evidence type="ECO:0000256" key="11">
    <source>
        <dbReference type="ARBA" id="ARBA00022927"/>
    </source>
</evidence>
<keyword evidence="9" id="KW-0833">Ubl conjugation pathway</keyword>
<protein>
    <recommendedName>
        <fullName evidence="17">RING-type E3 ubiquitin transferase (cysteine targeting)</fullName>
        <ecNumber evidence="17">2.3.2.36</ecNumber>
    </recommendedName>
    <alternativeName>
        <fullName evidence="15">Peroxin-2</fullName>
    </alternativeName>
</protein>
<keyword evidence="4" id="KW-0813">Transport</keyword>
<keyword evidence="7" id="KW-0479">Metal-binding</keyword>
<evidence type="ECO:0000256" key="1">
    <source>
        <dbReference type="ARBA" id="ARBA00004585"/>
    </source>
</evidence>
<dbReference type="GO" id="GO:0005778">
    <property type="term" value="C:peroxisomal membrane"/>
    <property type="evidence" value="ECO:0007669"/>
    <property type="project" value="UniProtKB-SubCell"/>
</dbReference>
<dbReference type="Proteomes" id="UP000249464">
    <property type="component" value="Unassembled WGS sequence"/>
</dbReference>
<dbReference type="EC" id="2.3.2.36" evidence="17"/>
<evidence type="ECO:0000256" key="9">
    <source>
        <dbReference type="ARBA" id="ARBA00022786"/>
    </source>
</evidence>
<evidence type="ECO:0000256" key="6">
    <source>
        <dbReference type="ARBA" id="ARBA00022692"/>
    </source>
</evidence>
<evidence type="ECO:0000256" key="14">
    <source>
        <dbReference type="ARBA" id="ARBA00023140"/>
    </source>
</evidence>
<evidence type="ECO:0000256" key="3">
    <source>
        <dbReference type="ARBA" id="ARBA00008704"/>
    </source>
</evidence>
<feature type="compositionally biased region" description="Basic and acidic residues" evidence="18">
    <location>
        <begin position="489"/>
        <end position="504"/>
    </location>
</feature>
<proteinExistence type="inferred from homology"/>
<comment type="similarity">
    <text evidence="3">Belongs to the pex2/pex10/pex12 family.</text>
</comment>
<evidence type="ECO:0000256" key="18">
    <source>
        <dbReference type="SAM" id="MobiDB-lite"/>
    </source>
</evidence>
<keyword evidence="13" id="KW-0472">Membrane</keyword>
<dbReference type="GO" id="GO:0016567">
    <property type="term" value="P:protein ubiquitination"/>
    <property type="evidence" value="ECO:0007669"/>
    <property type="project" value="UniProtKB-ARBA"/>
</dbReference>
<dbReference type="GO" id="GO:0061630">
    <property type="term" value="F:ubiquitin protein ligase activity"/>
    <property type="evidence" value="ECO:0007669"/>
    <property type="project" value="UniProtKB-EC"/>
</dbReference>
<evidence type="ECO:0000256" key="8">
    <source>
        <dbReference type="ARBA" id="ARBA00022771"/>
    </source>
</evidence>
<name>A0A2X0NVQ4_9BASI</name>
<organism evidence="20 21">
    <name type="scientific">Microbotryum silenes-dioicae</name>
    <dbReference type="NCBI Taxonomy" id="796604"/>
    <lineage>
        <taxon>Eukaryota</taxon>
        <taxon>Fungi</taxon>
        <taxon>Dikarya</taxon>
        <taxon>Basidiomycota</taxon>
        <taxon>Pucciniomycotina</taxon>
        <taxon>Microbotryomycetes</taxon>
        <taxon>Microbotryales</taxon>
        <taxon>Microbotryaceae</taxon>
        <taxon>Microbotryum</taxon>
    </lineage>
</organism>
<feature type="region of interest" description="Disordered" evidence="18">
    <location>
        <begin position="486"/>
        <end position="534"/>
    </location>
</feature>
<evidence type="ECO:0000256" key="15">
    <source>
        <dbReference type="ARBA" id="ARBA00032511"/>
    </source>
</evidence>
<accession>A0A2X0NVQ4</accession>
<feature type="domain" description="Pex N-terminal" evidence="19">
    <location>
        <begin position="54"/>
        <end position="304"/>
    </location>
</feature>
<dbReference type="Pfam" id="PF04757">
    <property type="entry name" value="Pex2_Pex12"/>
    <property type="match status" value="1"/>
</dbReference>
<keyword evidence="5" id="KW-0808">Transferase</keyword>
<evidence type="ECO:0000256" key="12">
    <source>
        <dbReference type="ARBA" id="ARBA00022989"/>
    </source>
</evidence>
<evidence type="ECO:0000256" key="17">
    <source>
        <dbReference type="ARBA" id="ARBA00034523"/>
    </source>
</evidence>
<dbReference type="PANTHER" id="PTHR48178:SF1">
    <property type="entry name" value="PEROXISOME BIOGENESIS FACTOR 2"/>
    <property type="match status" value="1"/>
</dbReference>
<evidence type="ECO:0000313" key="20">
    <source>
        <dbReference type="EMBL" id="SGY15270.1"/>
    </source>
</evidence>
<evidence type="ECO:0000256" key="10">
    <source>
        <dbReference type="ARBA" id="ARBA00022833"/>
    </source>
</evidence>
<gene>
    <name evidence="20" type="primary">BQ5605_C013g07308</name>
    <name evidence="20" type="ORF">BQ5605_C013G07308</name>
</gene>
<dbReference type="GO" id="GO:0016562">
    <property type="term" value="P:protein import into peroxisome matrix, receptor recycling"/>
    <property type="evidence" value="ECO:0007669"/>
    <property type="project" value="UniProtKB-ARBA"/>
</dbReference>
<evidence type="ECO:0000259" key="19">
    <source>
        <dbReference type="Pfam" id="PF04757"/>
    </source>
</evidence>
<keyword evidence="11" id="KW-0653">Protein transport</keyword>
<comment type="catalytic activity">
    <reaction evidence="16">
        <text>[E2 ubiquitin-conjugating enzyme]-S-ubiquitinyl-L-cysteine + [acceptor protein]-L-cysteine = [E2 ubiquitin-conjugating enzyme]-L-cysteine + [acceptor protein]-S-ubiquitinyl-L-cysteine.</text>
        <dbReference type="EC" id="2.3.2.36"/>
    </reaction>
</comment>
<keyword evidence="12" id="KW-1133">Transmembrane helix</keyword>
<evidence type="ECO:0000256" key="5">
    <source>
        <dbReference type="ARBA" id="ARBA00022679"/>
    </source>
</evidence>
<comment type="pathway">
    <text evidence="2">Protein modification; protein ubiquitination.</text>
</comment>
<keyword evidence="14" id="KW-0576">Peroxisome</keyword>
<keyword evidence="6" id="KW-0812">Transmembrane</keyword>
<dbReference type="AlphaFoldDB" id="A0A2X0NVQ4"/>
<dbReference type="InterPro" id="IPR006845">
    <property type="entry name" value="Pex_N"/>
</dbReference>
<feature type="region of interest" description="Disordered" evidence="18">
    <location>
        <begin position="380"/>
        <end position="406"/>
    </location>
</feature>
<feature type="region of interest" description="Disordered" evidence="18">
    <location>
        <begin position="1"/>
        <end position="22"/>
    </location>
</feature>
<evidence type="ECO:0000256" key="16">
    <source>
        <dbReference type="ARBA" id="ARBA00034438"/>
    </source>
</evidence>
<comment type="subcellular location">
    <subcellularLocation>
        <location evidence="1">Peroxisome membrane</location>
        <topology evidence="1">Multi-pass membrane protein</topology>
    </subcellularLocation>
</comment>
<dbReference type="EMBL" id="FQNC01000013">
    <property type="protein sequence ID" value="SGY15270.1"/>
    <property type="molecule type" value="Genomic_DNA"/>
</dbReference>
<dbReference type="PANTHER" id="PTHR48178">
    <property type="entry name" value="PEROXISOME BIOGENESIS FACTOR 2"/>
    <property type="match status" value="1"/>
</dbReference>
<keyword evidence="8" id="KW-0863">Zinc-finger</keyword>
<evidence type="ECO:0000256" key="4">
    <source>
        <dbReference type="ARBA" id="ARBA00022448"/>
    </source>
</evidence>
<evidence type="ECO:0000256" key="13">
    <source>
        <dbReference type="ARBA" id="ARBA00023136"/>
    </source>
</evidence>
<keyword evidence="21" id="KW-1185">Reference proteome</keyword>
<feature type="compositionally biased region" description="Pro residues" evidence="18">
    <location>
        <begin position="1"/>
        <end position="10"/>
    </location>
</feature>
<reference evidence="20 21" key="1">
    <citation type="submission" date="2016-11" db="EMBL/GenBank/DDBJ databases">
        <authorList>
            <person name="Jaros S."/>
            <person name="Januszkiewicz K."/>
            <person name="Wedrychowicz H."/>
        </authorList>
    </citation>
    <scope>NUCLEOTIDE SEQUENCE [LARGE SCALE GENOMIC DNA]</scope>
</reference>
<sequence>MTSSSDPPPASTSFWKPSTDPTPRLQAIERRLGSEPAPRLRISRVAQLDADLLDHELESILAAPMGKALQGLRVGLALSYEGRCLPGGASWEPELMALLRIAVLKMSIYDRGITYGSGLQNLKYRNERGRATNQSSAAVDVDLTRFQKLSYMALLVLPSYLHSCLRDRMLLSSWPDEPLPSSWFSFFNPIRLLNVLVRPSKDSSLRWRMEFKRVCWELLNLVERCTAVATLANFLIFLYDGRYRTLVDRILGMRLIYAQRSIKPNVSFEFLNRQLVWEAFTEFLLFLMPLISVRRLRTRLVRTLSNWTLRSKLLSMLISNLPQTILRTLKIDTQLNPNSHHQLSKNGTRTKGKPTRPQGPYAFLPSTTCPICYSNQNAPPTRLPTNPTHLEPGRSGGPSFTLGSYSNLGASTNPSGSSASLINADVGVKVPYVANCGWGCRYCYYCVVDKLVGAQEEGEEGWGCWRCGGVVTEVWREIGGPKAVVEGEAEGKGVEGDESEKKLVVGDGESVLDEKDSIETQSVGSEHNRWRDEA</sequence>
<evidence type="ECO:0000256" key="7">
    <source>
        <dbReference type="ARBA" id="ARBA00022723"/>
    </source>
</evidence>